<reference evidence="1" key="1">
    <citation type="journal article" date="2020" name="Cell">
        <title>Large-Scale Comparative Analyses of Tick Genomes Elucidate Their Genetic Diversity and Vector Capacities.</title>
        <authorList>
            <consortium name="Tick Genome and Microbiome Consortium (TIGMIC)"/>
            <person name="Jia N."/>
            <person name="Wang J."/>
            <person name="Shi W."/>
            <person name="Du L."/>
            <person name="Sun Y."/>
            <person name="Zhan W."/>
            <person name="Jiang J.F."/>
            <person name="Wang Q."/>
            <person name="Zhang B."/>
            <person name="Ji P."/>
            <person name="Bell-Sakyi L."/>
            <person name="Cui X.M."/>
            <person name="Yuan T.T."/>
            <person name="Jiang B.G."/>
            <person name="Yang W.F."/>
            <person name="Lam T.T."/>
            <person name="Chang Q.C."/>
            <person name="Ding S.J."/>
            <person name="Wang X.J."/>
            <person name="Zhu J.G."/>
            <person name="Ruan X.D."/>
            <person name="Zhao L."/>
            <person name="Wei J.T."/>
            <person name="Ye R.Z."/>
            <person name="Que T.C."/>
            <person name="Du C.H."/>
            <person name="Zhou Y.H."/>
            <person name="Cheng J.X."/>
            <person name="Dai P.F."/>
            <person name="Guo W.B."/>
            <person name="Han X.H."/>
            <person name="Huang E.J."/>
            <person name="Li L.F."/>
            <person name="Wei W."/>
            <person name="Gao Y.C."/>
            <person name="Liu J.Z."/>
            <person name="Shao H.Z."/>
            <person name="Wang X."/>
            <person name="Wang C.C."/>
            <person name="Yang T.C."/>
            <person name="Huo Q.B."/>
            <person name="Li W."/>
            <person name="Chen H.Y."/>
            <person name="Chen S.E."/>
            <person name="Zhou L.G."/>
            <person name="Ni X.B."/>
            <person name="Tian J.H."/>
            <person name="Sheng Y."/>
            <person name="Liu T."/>
            <person name="Pan Y.S."/>
            <person name="Xia L.Y."/>
            <person name="Li J."/>
            <person name="Zhao F."/>
            <person name="Cao W.C."/>
        </authorList>
    </citation>
    <scope>NUCLEOTIDE SEQUENCE</scope>
    <source>
        <strain evidence="1">Rmic-2018</strain>
    </source>
</reference>
<sequence length="101" mass="10940">MNIKNVIQIKVAHAAQLSPAEIADDNVCPNPTQNIFIVSTLAEKNTPAYSRVEATTVGKVSHDVSSYLAAPDHTCKGVLRGVDLDFNHEQLSSMIVQPKNL</sequence>
<gene>
    <name evidence="1" type="ORF">HPB51_020145</name>
</gene>
<evidence type="ECO:0000313" key="1">
    <source>
        <dbReference type="EMBL" id="KAH8042032.1"/>
    </source>
</evidence>
<keyword evidence="2" id="KW-1185">Reference proteome</keyword>
<comment type="caution">
    <text evidence="1">The sequence shown here is derived from an EMBL/GenBank/DDBJ whole genome shotgun (WGS) entry which is preliminary data.</text>
</comment>
<reference evidence="1" key="2">
    <citation type="submission" date="2021-09" db="EMBL/GenBank/DDBJ databases">
        <authorList>
            <person name="Jia N."/>
            <person name="Wang J."/>
            <person name="Shi W."/>
            <person name="Du L."/>
            <person name="Sun Y."/>
            <person name="Zhan W."/>
            <person name="Jiang J."/>
            <person name="Wang Q."/>
            <person name="Zhang B."/>
            <person name="Ji P."/>
            <person name="Sakyi L.B."/>
            <person name="Cui X."/>
            <person name="Yuan T."/>
            <person name="Jiang B."/>
            <person name="Yang W."/>
            <person name="Lam T.T.-Y."/>
            <person name="Chang Q."/>
            <person name="Ding S."/>
            <person name="Wang X."/>
            <person name="Zhu J."/>
            <person name="Ruan X."/>
            <person name="Zhao L."/>
            <person name="Wei J."/>
            <person name="Que T."/>
            <person name="Du C."/>
            <person name="Cheng J."/>
            <person name="Dai P."/>
            <person name="Han X."/>
            <person name="Huang E."/>
            <person name="Gao Y."/>
            <person name="Liu J."/>
            <person name="Shao H."/>
            <person name="Ye R."/>
            <person name="Li L."/>
            <person name="Wei W."/>
            <person name="Wang X."/>
            <person name="Wang C."/>
            <person name="Huo Q."/>
            <person name="Li W."/>
            <person name="Guo W."/>
            <person name="Chen H."/>
            <person name="Chen S."/>
            <person name="Zhou L."/>
            <person name="Zhou L."/>
            <person name="Ni X."/>
            <person name="Tian J."/>
            <person name="Zhou Y."/>
            <person name="Sheng Y."/>
            <person name="Liu T."/>
            <person name="Pan Y."/>
            <person name="Xia L."/>
            <person name="Li J."/>
            <person name="Zhao F."/>
            <person name="Cao W."/>
        </authorList>
    </citation>
    <scope>NUCLEOTIDE SEQUENCE</scope>
    <source>
        <strain evidence="1">Rmic-2018</strain>
        <tissue evidence="1">Larvae</tissue>
    </source>
</reference>
<protein>
    <submittedName>
        <fullName evidence="1">Uncharacterized protein</fullName>
    </submittedName>
</protein>
<name>A0A9J6F8X0_RHIMP</name>
<proteinExistence type="predicted"/>
<organism evidence="1 2">
    <name type="scientific">Rhipicephalus microplus</name>
    <name type="common">Cattle tick</name>
    <name type="synonym">Boophilus microplus</name>
    <dbReference type="NCBI Taxonomy" id="6941"/>
    <lineage>
        <taxon>Eukaryota</taxon>
        <taxon>Metazoa</taxon>
        <taxon>Ecdysozoa</taxon>
        <taxon>Arthropoda</taxon>
        <taxon>Chelicerata</taxon>
        <taxon>Arachnida</taxon>
        <taxon>Acari</taxon>
        <taxon>Parasitiformes</taxon>
        <taxon>Ixodida</taxon>
        <taxon>Ixodoidea</taxon>
        <taxon>Ixodidae</taxon>
        <taxon>Rhipicephalinae</taxon>
        <taxon>Rhipicephalus</taxon>
        <taxon>Boophilus</taxon>
    </lineage>
</organism>
<dbReference type="EMBL" id="JABSTU010000001">
    <property type="protein sequence ID" value="KAH8042032.1"/>
    <property type="molecule type" value="Genomic_DNA"/>
</dbReference>
<dbReference type="AlphaFoldDB" id="A0A9J6F8X0"/>
<accession>A0A9J6F8X0</accession>
<dbReference type="Proteomes" id="UP000821866">
    <property type="component" value="Chromosome 1"/>
</dbReference>
<evidence type="ECO:0000313" key="2">
    <source>
        <dbReference type="Proteomes" id="UP000821866"/>
    </source>
</evidence>